<dbReference type="AlphaFoldDB" id="A0A060SMG9"/>
<proteinExistence type="predicted"/>
<sequence>MKYSFLFTQDVRDVAGPRTRRSRLRIAALRVAEEIQELMEVKEASPEEYNEEAALPISSPVASGKILRSVRRSKVSAQRVTLRDILQHGRLCQRIGGRTANTLSPVCEEYDSDAEDFGRSIAFLDVHEDCEGQSAYHTAVSHLTDLSGAGAIVPSQINDENADAVFSQVYFGPYVILPAAGSFTGESMAAQSNSDSGSLTAQGTGSSNVNYLAAPTLMLTLPTPQIAQSPVFVPHSPITLAKYVEATTPVHMLDPLRPHSLPSSTSFSLSPAPPLPMCDRCCLAQLGDGVVCRPCEKQWLACKVWYQAHDGGRRRWLTEPYIKPAESTARLSLRYWWRLGWVLFCGTDADLHGKRKAGYADAPACEDAEDDSCSPDARSVDCICRAALSCVSGCALFFFWLV</sequence>
<gene>
    <name evidence="1" type="ORF">BN946_scf185013.g53</name>
</gene>
<dbReference type="EMBL" id="CCBP010000121">
    <property type="protein sequence ID" value="CDO73419.1"/>
    <property type="molecule type" value="Genomic_DNA"/>
</dbReference>
<reference evidence="1" key="1">
    <citation type="submission" date="2014-01" db="EMBL/GenBank/DDBJ databases">
        <title>The genome of the white-rot fungus Pycnoporus cinnabarinus: a basidiomycete model with a versatile arsenal for lignocellulosic biomass breakdown.</title>
        <authorList>
            <person name="Levasseur A."/>
            <person name="Lomascolo A."/>
            <person name="Ruiz-Duenas F.J."/>
            <person name="Uzan E."/>
            <person name="Piumi F."/>
            <person name="Kues U."/>
            <person name="Ram A.F.J."/>
            <person name="Murat C."/>
            <person name="Haon M."/>
            <person name="Benoit I."/>
            <person name="Arfi Y."/>
            <person name="Chevret D."/>
            <person name="Drula E."/>
            <person name="Kwon M.J."/>
            <person name="Gouret P."/>
            <person name="Lesage-Meessen L."/>
            <person name="Lombard V."/>
            <person name="Mariette J."/>
            <person name="Noirot C."/>
            <person name="Park J."/>
            <person name="Patyshakuliyeva A."/>
            <person name="Wieneger R.A.B."/>
            <person name="Wosten H.A.B."/>
            <person name="Martin F."/>
            <person name="Coutinho P.M."/>
            <person name="de Vries R."/>
            <person name="Martinez A.T."/>
            <person name="Klopp C."/>
            <person name="Pontarotti P."/>
            <person name="Henrissat B."/>
            <person name="Record E."/>
        </authorList>
    </citation>
    <scope>NUCLEOTIDE SEQUENCE [LARGE SCALE GENOMIC DNA]</scope>
    <source>
        <strain evidence="1">BRFM137</strain>
    </source>
</reference>
<accession>A0A060SMG9</accession>
<dbReference type="OrthoDB" id="2954746at2759"/>
<dbReference type="HOGENOM" id="CLU_685389_0_0_1"/>
<evidence type="ECO:0000313" key="2">
    <source>
        <dbReference type="Proteomes" id="UP000029665"/>
    </source>
</evidence>
<evidence type="ECO:0000313" key="1">
    <source>
        <dbReference type="EMBL" id="CDO73419.1"/>
    </source>
</evidence>
<organism evidence="1 2">
    <name type="scientific">Pycnoporus cinnabarinus</name>
    <name type="common">Cinnabar-red polypore</name>
    <name type="synonym">Trametes cinnabarina</name>
    <dbReference type="NCBI Taxonomy" id="5643"/>
    <lineage>
        <taxon>Eukaryota</taxon>
        <taxon>Fungi</taxon>
        <taxon>Dikarya</taxon>
        <taxon>Basidiomycota</taxon>
        <taxon>Agaricomycotina</taxon>
        <taxon>Agaricomycetes</taxon>
        <taxon>Polyporales</taxon>
        <taxon>Polyporaceae</taxon>
        <taxon>Trametes</taxon>
    </lineage>
</organism>
<protein>
    <submittedName>
        <fullName evidence="1">Uncharacterized protein</fullName>
    </submittedName>
</protein>
<keyword evidence="2" id="KW-1185">Reference proteome</keyword>
<name>A0A060SMG9_PYCCI</name>
<dbReference type="Proteomes" id="UP000029665">
    <property type="component" value="Unassembled WGS sequence"/>
</dbReference>
<comment type="caution">
    <text evidence="1">The sequence shown here is derived from an EMBL/GenBank/DDBJ whole genome shotgun (WGS) entry which is preliminary data.</text>
</comment>